<comment type="cofactor">
    <cofactor evidence="7">
        <name>Ca(2+)</name>
        <dbReference type="ChEBI" id="CHEBI:29108"/>
    </cofactor>
    <text evidence="7">Can bind about 5 Ca(2+) ions per subunit.</text>
</comment>
<dbReference type="SUPFAM" id="SSF54106">
    <property type="entry name" value="LysM domain"/>
    <property type="match status" value="1"/>
</dbReference>
<evidence type="ECO:0000256" key="5">
    <source>
        <dbReference type="ARBA" id="ARBA00022833"/>
    </source>
</evidence>
<reference evidence="12" key="1">
    <citation type="submission" date="2022-11" db="UniProtKB">
        <authorList>
            <consortium name="WormBaseParasite"/>
        </authorList>
    </citation>
    <scope>IDENTIFICATION</scope>
</reference>
<evidence type="ECO:0000256" key="2">
    <source>
        <dbReference type="ARBA" id="ARBA00022670"/>
    </source>
</evidence>
<dbReference type="GO" id="GO:0008270">
    <property type="term" value="F:zinc ion binding"/>
    <property type="evidence" value="ECO:0007669"/>
    <property type="project" value="InterPro"/>
</dbReference>
<dbReference type="SUPFAM" id="SSF47090">
    <property type="entry name" value="PGBD-like"/>
    <property type="match status" value="1"/>
</dbReference>
<dbReference type="GO" id="GO:0030198">
    <property type="term" value="P:extracellular matrix organization"/>
    <property type="evidence" value="ECO:0007669"/>
    <property type="project" value="TreeGrafter"/>
</dbReference>
<evidence type="ECO:0000256" key="4">
    <source>
        <dbReference type="ARBA" id="ARBA00022801"/>
    </source>
</evidence>
<feature type="region of interest" description="Disordered" evidence="8">
    <location>
        <begin position="149"/>
        <end position="169"/>
    </location>
</feature>
<dbReference type="InterPro" id="IPR036779">
    <property type="entry name" value="LysM_dom_sf"/>
</dbReference>
<evidence type="ECO:0000256" key="7">
    <source>
        <dbReference type="PIRSR" id="PIRSR621190-2"/>
    </source>
</evidence>
<keyword evidence="3 7" id="KW-0479">Metal-binding</keyword>
<name>A0A914DGF3_9BILA</name>
<dbReference type="SMART" id="SM00235">
    <property type="entry name" value="ZnMc"/>
    <property type="match status" value="1"/>
</dbReference>
<accession>A0A914DGF3</accession>
<feature type="binding site" evidence="7">
    <location>
        <position position="143"/>
    </location>
    <ligand>
        <name>Zn(2+)</name>
        <dbReference type="ChEBI" id="CHEBI:29105"/>
        <label>1</label>
    </ligand>
</feature>
<dbReference type="SUPFAM" id="SSF55486">
    <property type="entry name" value="Metalloproteases ('zincins'), catalytic domain"/>
    <property type="match status" value="1"/>
</dbReference>
<feature type="binding site" evidence="7">
    <location>
        <position position="133"/>
    </location>
    <ligand>
        <name>Ca(2+)</name>
        <dbReference type="ChEBI" id="CHEBI:29108"/>
        <label>2</label>
    </ligand>
</feature>
<dbReference type="Proteomes" id="UP000887540">
    <property type="component" value="Unplaced"/>
</dbReference>
<keyword evidence="7" id="KW-0106">Calcium</keyword>
<dbReference type="WBParaSite" id="ACRNAN_scaffold2657.g19420.t2">
    <property type="protein sequence ID" value="ACRNAN_scaffold2657.g19420.t2"/>
    <property type="gene ID" value="ACRNAN_scaffold2657.g19420"/>
</dbReference>
<dbReference type="InterPro" id="IPR001818">
    <property type="entry name" value="Pept_M10_metallopeptidase"/>
</dbReference>
<dbReference type="InterPro" id="IPR021190">
    <property type="entry name" value="Pept_M10A"/>
</dbReference>
<keyword evidence="11" id="KW-1185">Reference proteome</keyword>
<dbReference type="GO" id="GO:0030574">
    <property type="term" value="P:collagen catabolic process"/>
    <property type="evidence" value="ECO:0007669"/>
    <property type="project" value="TreeGrafter"/>
</dbReference>
<keyword evidence="2" id="KW-0645">Protease</keyword>
<evidence type="ECO:0000259" key="9">
    <source>
        <dbReference type="PROSITE" id="PS50943"/>
    </source>
</evidence>
<feature type="binding site" evidence="7">
    <location>
        <position position="97"/>
    </location>
    <ligand>
        <name>Ca(2+)</name>
        <dbReference type="ChEBI" id="CHEBI:29108"/>
        <label>1</label>
    </ligand>
</feature>
<feature type="binding site" evidence="7">
    <location>
        <position position="151"/>
    </location>
    <ligand>
        <name>Ca(2+)</name>
        <dbReference type="ChEBI" id="CHEBI:29108"/>
        <label>3</label>
    </ligand>
</feature>
<dbReference type="GO" id="GO:0004222">
    <property type="term" value="F:metalloendopeptidase activity"/>
    <property type="evidence" value="ECO:0007669"/>
    <property type="project" value="InterPro"/>
</dbReference>
<dbReference type="PROSITE" id="PS50943">
    <property type="entry name" value="HTH_CROC1"/>
    <property type="match status" value="1"/>
</dbReference>
<sequence length="286" mass="32306">MIILINMALASLDEPEKVTMMDAIVFYHFYTQTIIKRSIAEFQETAGLPKTGNLDIKTKEMFTAPRCAFTDFHAQSEFDVKWEKNDLVYTILNYSPDLTRVEIREAIAAAFAKWSAVIPLNFKEVDQDGDHIDINIGFYRKRHGDNDPFDGEGARITASPQTSEPKEKPFTRNGFYAARRGDTAKTIADVFDISIDDLKTFNPQLNINKINPGKWIRVIEDRKPDTDKIEQPITTTSRPSTTSVPSTKIKQPITTTSKPSTKLAQPITTTSIPITTTPELFQKPEE</sequence>
<dbReference type="Gene3D" id="3.40.390.10">
    <property type="entry name" value="Collagenase (Catalytic Domain)"/>
    <property type="match status" value="1"/>
</dbReference>
<dbReference type="InterPro" id="IPR036365">
    <property type="entry name" value="PGBD-like_sf"/>
</dbReference>
<dbReference type="InterPro" id="IPR024079">
    <property type="entry name" value="MetalloPept_cat_dom_sf"/>
</dbReference>
<evidence type="ECO:0000256" key="8">
    <source>
        <dbReference type="SAM" id="MobiDB-lite"/>
    </source>
</evidence>
<dbReference type="InterPro" id="IPR001387">
    <property type="entry name" value="Cro/C1-type_HTH"/>
</dbReference>
<feature type="domain" description="HTH cro/C1-type" evidence="9">
    <location>
        <begin position="182"/>
        <end position="198"/>
    </location>
</feature>
<evidence type="ECO:0000313" key="12">
    <source>
        <dbReference type="WBParaSite" id="ACRNAN_scaffold2657.g19420.t2"/>
    </source>
</evidence>
<comment type="cofactor">
    <cofactor evidence="7">
        <name>Zn(2+)</name>
        <dbReference type="ChEBI" id="CHEBI:29105"/>
    </cofactor>
    <text evidence="7">Binds 2 Zn(2+) ions per subunit.</text>
</comment>
<evidence type="ECO:0000256" key="1">
    <source>
        <dbReference type="ARBA" id="ARBA00010370"/>
    </source>
</evidence>
<dbReference type="PANTHER" id="PTHR10201">
    <property type="entry name" value="MATRIX METALLOPROTEINASE"/>
    <property type="match status" value="1"/>
</dbReference>
<organism evidence="11 12">
    <name type="scientific">Acrobeloides nanus</name>
    <dbReference type="NCBI Taxonomy" id="290746"/>
    <lineage>
        <taxon>Eukaryota</taxon>
        <taxon>Metazoa</taxon>
        <taxon>Ecdysozoa</taxon>
        <taxon>Nematoda</taxon>
        <taxon>Chromadorea</taxon>
        <taxon>Rhabditida</taxon>
        <taxon>Tylenchina</taxon>
        <taxon>Cephalobomorpha</taxon>
        <taxon>Cephaloboidea</taxon>
        <taxon>Cephalobidae</taxon>
        <taxon>Acrobeloides</taxon>
    </lineage>
</organism>
<keyword evidence="5 7" id="KW-0862">Zinc</keyword>
<dbReference type="PROSITE" id="PS51782">
    <property type="entry name" value="LYSM"/>
    <property type="match status" value="1"/>
</dbReference>
<evidence type="ECO:0000256" key="6">
    <source>
        <dbReference type="ARBA" id="ARBA00023049"/>
    </source>
</evidence>
<dbReference type="PRINTS" id="PR00138">
    <property type="entry name" value="MATRIXIN"/>
</dbReference>
<feature type="compositionally biased region" description="Low complexity" evidence="8">
    <location>
        <begin position="234"/>
        <end position="247"/>
    </location>
</feature>
<comment type="similarity">
    <text evidence="1">Belongs to the peptidase M10A family.</text>
</comment>
<feature type="binding site" evidence="7">
    <location>
        <position position="145"/>
    </location>
    <ligand>
        <name>Zn(2+)</name>
        <dbReference type="ChEBI" id="CHEBI:29105"/>
        <label>1</label>
    </ligand>
</feature>
<dbReference type="GO" id="GO:0006508">
    <property type="term" value="P:proteolysis"/>
    <property type="evidence" value="ECO:0007669"/>
    <property type="project" value="UniProtKB-KW"/>
</dbReference>
<proteinExistence type="inferred from homology"/>
<evidence type="ECO:0000256" key="3">
    <source>
        <dbReference type="ARBA" id="ARBA00022723"/>
    </source>
</evidence>
<dbReference type="InterPro" id="IPR018392">
    <property type="entry name" value="LysM"/>
</dbReference>
<feature type="region of interest" description="Disordered" evidence="8">
    <location>
        <begin position="229"/>
        <end position="286"/>
    </location>
</feature>
<keyword evidence="4" id="KW-0378">Hydrolase</keyword>
<feature type="compositionally biased region" description="Polar residues" evidence="8">
    <location>
        <begin position="248"/>
        <end position="263"/>
    </location>
</feature>
<keyword evidence="6" id="KW-0482">Metalloprotease</keyword>
<dbReference type="PANTHER" id="PTHR10201:SF329">
    <property type="entry name" value="MATRIX METALLOPROTEINASE-C"/>
    <property type="match status" value="1"/>
</dbReference>
<dbReference type="AlphaFoldDB" id="A0A914DGF3"/>
<feature type="compositionally biased region" description="Low complexity" evidence="8">
    <location>
        <begin position="266"/>
        <end position="278"/>
    </location>
</feature>
<dbReference type="CDD" id="cd00118">
    <property type="entry name" value="LysM"/>
    <property type="match status" value="1"/>
</dbReference>
<dbReference type="GO" id="GO:0005615">
    <property type="term" value="C:extracellular space"/>
    <property type="evidence" value="ECO:0007669"/>
    <property type="project" value="TreeGrafter"/>
</dbReference>
<dbReference type="InterPro" id="IPR006026">
    <property type="entry name" value="Peptidase_Metallo"/>
</dbReference>
<dbReference type="GO" id="GO:0031012">
    <property type="term" value="C:extracellular matrix"/>
    <property type="evidence" value="ECO:0007669"/>
    <property type="project" value="InterPro"/>
</dbReference>
<dbReference type="Pfam" id="PF00413">
    <property type="entry name" value="Peptidase_M10"/>
    <property type="match status" value="1"/>
</dbReference>
<dbReference type="Pfam" id="PF01476">
    <property type="entry name" value="LysM"/>
    <property type="match status" value="1"/>
</dbReference>
<feature type="binding site" description="in inhibited form" evidence="7">
    <location>
        <position position="67"/>
    </location>
    <ligand>
        <name>Zn(2+)</name>
        <dbReference type="ChEBI" id="CHEBI:29105"/>
        <label>2</label>
        <note>catalytic</note>
    </ligand>
</feature>
<protein>
    <submittedName>
        <fullName evidence="12">LysM domain-containing protein</fullName>
    </submittedName>
</protein>
<evidence type="ECO:0000259" key="10">
    <source>
        <dbReference type="PROSITE" id="PS51782"/>
    </source>
</evidence>
<feature type="domain" description="LysM" evidence="10">
    <location>
        <begin position="174"/>
        <end position="218"/>
    </location>
</feature>
<feature type="binding site" evidence="7">
    <location>
        <position position="150"/>
    </location>
    <ligand>
        <name>Ca(2+)</name>
        <dbReference type="ChEBI" id="CHEBI:29108"/>
        <label>3</label>
    </ligand>
</feature>
<evidence type="ECO:0000313" key="11">
    <source>
        <dbReference type="Proteomes" id="UP000887540"/>
    </source>
</evidence>